<evidence type="ECO:0000256" key="4">
    <source>
        <dbReference type="ARBA" id="ARBA00022725"/>
    </source>
</evidence>
<keyword evidence="8" id="KW-0807">Transducer</keyword>
<protein>
    <submittedName>
        <fullName evidence="10">(apollo) hypothetical protein</fullName>
    </submittedName>
</protein>
<dbReference type="GO" id="GO:0016020">
    <property type="term" value="C:membrane"/>
    <property type="evidence" value="ECO:0007669"/>
    <property type="project" value="UniProtKB-SubCell"/>
</dbReference>
<proteinExistence type="predicted"/>
<evidence type="ECO:0000256" key="5">
    <source>
        <dbReference type="ARBA" id="ARBA00022989"/>
    </source>
</evidence>
<comment type="caution">
    <text evidence="10">The sequence shown here is derived from an EMBL/GenBank/DDBJ whole genome shotgun (WGS) entry which is preliminary data.</text>
</comment>
<keyword evidence="7" id="KW-0675">Receptor</keyword>
<sequence>MDLLRERCKQIFSTNSLDVDHKQAEAIIWELHEIYVLLTKNFQLFNSLLSPVMFFYVIMCSLKLCFSAFELTSTNDATQKLLVAEYLVFGITQLFLFCWHSNDVLEKILKGAYSYYTLLK</sequence>
<evidence type="ECO:0000256" key="1">
    <source>
        <dbReference type="ARBA" id="ARBA00004141"/>
    </source>
</evidence>
<dbReference type="AlphaFoldDB" id="A0A8S3XV36"/>
<evidence type="ECO:0000256" key="2">
    <source>
        <dbReference type="ARBA" id="ARBA00022606"/>
    </source>
</evidence>
<accession>A0A8S3XV36</accession>
<dbReference type="InterPro" id="IPR004117">
    <property type="entry name" value="7tm6_olfct_rcpt"/>
</dbReference>
<dbReference type="GO" id="GO:0005549">
    <property type="term" value="F:odorant binding"/>
    <property type="evidence" value="ECO:0007669"/>
    <property type="project" value="InterPro"/>
</dbReference>
<feature type="transmembrane region" description="Helical" evidence="9">
    <location>
        <begin position="81"/>
        <end position="99"/>
    </location>
</feature>
<keyword evidence="4" id="KW-0552">Olfaction</keyword>
<reference evidence="10" key="1">
    <citation type="submission" date="2021-04" db="EMBL/GenBank/DDBJ databases">
        <authorList>
            <person name="Tunstrom K."/>
        </authorList>
    </citation>
    <scope>NUCLEOTIDE SEQUENCE</scope>
</reference>
<evidence type="ECO:0000256" key="7">
    <source>
        <dbReference type="ARBA" id="ARBA00023170"/>
    </source>
</evidence>
<keyword evidence="6 9" id="KW-0472">Membrane</keyword>
<keyword evidence="3 9" id="KW-0812">Transmembrane</keyword>
<evidence type="ECO:0000313" key="10">
    <source>
        <dbReference type="EMBL" id="CAG5042587.1"/>
    </source>
</evidence>
<dbReference type="OrthoDB" id="7254511at2759"/>
<evidence type="ECO:0000256" key="9">
    <source>
        <dbReference type="SAM" id="Phobius"/>
    </source>
</evidence>
<keyword evidence="5 9" id="KW-1133">Transmembrane helix</keyword>
<dbReference type="Pfam" id="PF02949">
    <property type="entry name" value="7tm_6"/>
    <property type="match status" value="1"/>
</dbReference>
<feature type="transmembrane region" description="Helical" evidence="9">
    <location>
        <begin position="48"/>
        <end position="69"/>
    </location>
</feature>
<evidence type="ECO:0000256" key="6">
    <source>
        <dbReference type="ARBA" id="ARBA00023136"/>
    </source>
</evidence>
<evidence type="ECO:0000256" key="3">
    <source>
        <dbReference type="ARBA" id="ARBA00022692"/>
    </source>
</evidence>
<dbReference type="GO" id="GO:0007165">
    <property type="term" value="P:signal transduction"/>
    <property type="evidence" value="ECO:0007669"/>
    <property type="project" value="UniProtKB-KW"/>
</dbReference>
<keyword evidence="2" id="KW-0716">Sensory transduction</keyword>
<organism evidence="10 11">
    <name type="scientific">Parnassius apollo</name>
    <name type="common">Apollo butterfly</name>
    <name type="synonym">Papilio apollo</name>
    <dbReference type="NCBI Taxonomy" id="110799"/>
    <lineage>
        <taxon>Eukaryota</taxon>
        <taxon>Metazoa</taxon>
        <taxon>Ecdysozoa</taxon>
        <taxon>Arthropoda</taxon>
        <taxon>Hexapoda</taxon>
        <taxon>Insecta</taxon>
        <taxon>Pterygota</taxon>
        <taxon>Neoptera</taxon>
        <taxon>Endopterygota</taxon>
        <taxon>Lepidoptera</taxon>
        <taxon>Glossata</taxon>
        <taxon>Ditrysia</taxon>
        <taxon>Papilionoidea</taxon>
        <taxon>Papilionidae</taxon>
        <taxon>Parnassiinae</taxon>
        <taxon>Parnassini</taxon>
        <taxon>Parnassius</taxon>
        <taxon>Parnassius</taxon>
    </lineage>
</organism>
<comment type="subcellular location">
    <subcellularLocation>
        <location evidence="1">Membrane</location>
        <topology evidence="1">Multi-pass membrane protein</topology>
    </subcellularLocation>
</comment>
<evidence type="ECO:0000313" key="11">
    <source>
        <dbReference type="Proteomes" id="UP000691718"/>
    </source>
</evidence>
<name>A0A8S3XV36_PARAO</name>
<dbReference type="Proteomes" id="UP000691718">
    <property type="component" value="Unassembled WGS sequence"/>
</dbReference>
<keyword evidence="11" id="KW-1185">Reference proteome</keyword>
<gene>
    <name evidence="10" type="ORF">PAPOLLO_LOCUS22454</name>
</gene>
<dbReference type="GO" id="GO:0004984">
    <property type="term" value="F:olfactory receptor activity"/>
    <property type="evidence" value="ECO:0007669"/>
    <property type="project" value="InterPro"/>
</dbReference>
<dbReference type="EMBL" id="CAJQZP010001376">
    <property type="protein sequence ID" value="CAG5042587.1"/>
    <property type="molecule type" value="Genomic_DNA"/>
</dbReference>
<evidence type="ECO:0000256" key="8">
    <source>
        <dbReference type="ARBA" id="ARBA00023224"/>
    </source>
</evidence>